<evidence type="ECO:0000256" key="6">
    <source>
        <dbReference type="ARBA" id="ARBA00023014"/>
    </source>
</evidence>
<evidence type="ECO:0000256" key="5">
    <source>
        <dbReference type="ARBA" id="ARBA00023004"/>
    </source>
</evidence>
<evidence type="ECO:0000259" key="7">
    <source>
        <dbReference type="Pfam" id="PF04055"/>
    </source>
</evidence>
<dbReference type="Gene3D" id="3.20.20.70">
    <property type="entry name" value="Aldolase class I"/>
    <property type="match status" value="1"/>
</dbReference>
<dbReference type="InterPro" id="IPR013785">
    <property type="entry name" value="Aldolase_TIM"/>
</dbReference>
<keyword evidence="4" id="KW-0479">Metal-binding</keyword>
<dbReference type="InterPro" id="IPR007197">
    <property type="entry name" value="rSAM"/>
</dbReference>
<dbReference type="EMBL" id="CP121689">
    <property type="protein sequence ID" value="WZL77038.1"/>
    <property type="molecule type" value="Genomic_DNA"/>
</dbReference>
<organism evidence="8 9">
    <name type="scientific">Thermatribacter velox</name>
    <dbReference type="NCBI Taxonomy" id="3039681"/>
    <lineage>
        <taxon>Bacteria</taxon>
        <taxon>Pseudomonadati</taxon>
        <taxon>Atribacterota</taxon>
        <taxon>Atribacteria</taxon>
        <taxon>Atribacterales</taxon>
        <taxon>Thermatribacteraceae</taxon>
        <taxon>Thermatribacter</taxon>
    </lineage>
</organism>
<evidence type="ECO:0000313" key="9">
    <source>
        <dbReference type="Proteomes" id="UP001461341"/>
    </source>
</evidence>
<dbReference type="SUPFAM" id="SSF102114">
    <property type="entry name" value="Radical SAM enzymes"/>
    <property type="match status" value="1"/>
</dbReference>
<dbReference type="Proteomes" id="UP001461341">
    <property type="component" value="Chromosome"/>
</dbReference>
<dbReference type="InterPro" id="IPR058240">
    <property type="entry name" value="rSAM_sf"/>
</dbReference>
<dbReference type="SFLD" id="SFLDS00029">
    <property type="entry name" value="Radical_SAM"/>
    <property type="match status" value="1"/>
</dbReference>
<accession>A0ABZ2YFE1</accession>
<dbReference type="InterPro" id="IPR034457">
    <property type="entry name" value="Organic_radical-activating"/>
</dbReference>
<dbReference type="RefSeq" id="WP_369019204.1">
    <property type="nucleotide sequence ID" value="NZ_CP121689.1"/>
</dbReference>
<feature type="domain" description="Radical SAM core" evidence="7">
    <location>
        <begin position="138"/>
        <end position="303"/>
    </location>
</feature>
<name>A0ABZ2YFE1_9BACT</name>
<dbReference type="InterPro" id="IPR016431">
    <property type="entry name" value="Pyrv-formate_lyase-activ_prd"/>
</dbReference>
<keyword evidence="3" id="KW-0949">S-adenosyl-L-methionine</keyword>
<dbReference type="PANTHER" id="PTHR30352:SF22">
    <property type="entry name" value="PYRUVATE FORMATE-LYASE ACTIVATING ENZYME HOMOLOG"/>
    <property type="match status" value="1"/>
</dbReference>
<evidence type="ECO:0000256" key="2">
    <source>
        <dbReference type="ARBA" id="ARBA00022485"/>
    </source>
</evidence>
<keyword evidence="9" id="KW-1185">Reference proteome</keyword>
<protein>
    <submittedName>
        <fullName evidence="8">Radical SAM protein</fullName>
    </submittedName>
</protein>
<dbReference type="PIRSF" id="PIRSF004869">
    <property type="entry name" value="PflX_prd"/>
    <property type="match status" value="1"/>
</dbReference>
<reference evidence="8 9" key="1">
    <citation type="submission" date="2023-03" db="EMBL/GenBank/DDBJ databases">
        <title>Novel Species.</title>
        <authorList>
            <person name="Ma S."/>
        </authorList>
    </citation>
    <scope>NUCLEOTIDE SEQUENCE [LARGE SCALE GENOMIC DNA]</scope>
    <source>
        <strain evidence="8 9">B11</strain>
    </source>
</reference>
<keyword evidence="5" id="KW-0408">Iron</keyword>
<dbReference type="CDD" id="cd01335">
    <property type="entry name" value="Radical_SAM"/>
    <property type="match status" value="1"/>
</dbReference>
<dbReference type="PANTHER" id="PTHR30352">
    <property type="entry name" value="PYRUVATE FORMATE-LYASE-ACTIVATING ENZYME"/>
    <property type="match status" value="1"/>
</dbReference>
<keyword evidence="6" id="KW-0411">Iron-sulfur</keyword>
<evidence type="ECO:0000256" key="4">
    <source>
        <dbReference type="ARBA" id="ARBA00022723"/>
    </source>
</evidence>
<evidence type="ECO:0000256" key="3">
    <source>
        <dbReference type="ARBA" id="ARBA00022691"/>
    </source>
</evidence>
<proteinExistence type="predicted"/>
<sequence>MGTCNICGRKSRLISEVLALCRKCILQHPQKALQRADQVHRLVRKELDLPEYPPRQGKVRCSLCFHQCAMRDGEHGYCGLYENRNNRLRYRTGNPQKGLLHWYYDSLPTNCVASWICPYGKKASFSLPDLRKYYNLAIFYGSCSLNCLFCQNWHYHHLLQKMEPLYSVNELLEKVTRQVACICFFGGDPVPQLHHAIALSRLAIQKAEAEQRLLTLRICFETCGNMNENLLFQAFKVSAHSGGCIKFDLKAFNDTLHRVLTGFSNQKTLDNFARIVNWRKTQGGEAFLLTASTPLIPGYVEEEEVYEIARYIANLDPSIPYTLLAFSPQFYFYDLPQTSRKTALRCLEEARKAGLERVTIENVFLLN</sequence>
<evidence type="ECO:0000313" key="8">
    <source>
        <dbReference type="EMBL" id="WZL77038.1"/>
    </source>
</evidence>
<comment type="cofactor">
    <cofactor evidence="1">
        <name>[4Fe-4S] cluster</name>
        <dbReference type="ChEBI" id="CHEBI:49883"/>
    </cofactor>
</comment>
<dbReference type="Pfam" id="PF04055">
    <property type="entry name" value="Radical_SAM"/>
    <property type="match status" value="1"/>
</dbReference>
<gene>
    <name evidence="8" type="ORF">QBE54_04775</name>
</gene>
<evidence type="ECO:0000256" key="1">
    <source>
        <dbReference type="ARBA" id="ARBA00001966"/>
    </source>
</evidence>
<keyword evidence="2" id="KW-0004">4Fe-4S</keyword>